<name>A0A146GBJ5_TERSA</name>
<reference evidence="10" key="1">
    <citation type="journal article" date="2017" name="Genome Announc.">
        <title>Draft Genome Sequence of Terrimicrobium sacchariphilum NM-5T, a Facultative Anaerobic Soil Bacterium of the Class Spartobacteria.</title>
        <authorList>
            <person name="Qiu Y.L."/>
            <person name="Tourlousse D.M."/>
            <person name="Matsuura N."/>
            <person name="Ohashi A."/>
            <person name="Sekiguchi Y."/>
        </authorList>
    </citation>
    <scope>NUCLEOTIDE SEQUENCE [LARGE SCALE GENOMIC DNA]</scope>
    <source>
        <strain evidence="10">NM-5</strain>
    </source>
</reference>
<keyword evidence="6 7" id="KW-0030">Aminoacyl-tRNA synthetase</keyword>
<dbReference type="InterPro" id="IPR000924">
    <property type="entry name" value="Glu/Gln-tRNA-synth"/>
</dbReference>
<comment type="similarity">
    <text evidence="7">Belongs to the class-I aminoacyl-tRNA synthetase family.</text>
</comment>
<dbReference type="PANTHER" id="PTHR43311">
    <property type="entry name" value="GLUTAMATE--TRNA LIGASE"/>
    <property type="match status" value="1"/>
</dbReference>
<evidence type="ECO:0000256" key="7">
    <source>
        <dbReference type="RuleBase" id="RU363037"/>
    </source>
</evidence>
<feature type="domain" description="Glutamyl/glutaminyl-tRNA synthetase class Ib catalytic" evidence="8">
    <location>
        <begin position="8"/>
        <end position="275"/>
    </location>
</feature>
<dbReference type="InterPro" id="IPR049940">
    <property type="entry name" value="GluQ/Sye"/>
</dbReference>
<keyword evidence="2" id="KW-0479">Metal-binding</keyword>
<evidence type="ECO:0000313" key="10">
    <source>
        <dbReference type="Proteomes" id="UP000076023"/>
    </source>
</evidence>
<dbReference type="InterPro" id="IPR020058">
    <property type="entry name" value="Glu/Gln-tRNA-synth_Ib_cat-dom"/>
</dbReference>
<dbReference type="GO" id="GO:0006424">
    <property type="term" value="P:glutamyl-tRNA aminoacylation"/>
    <property type="evidence" value="ECO:0007669"/>
    <property type="project" value="TreeGrafter"/>
</dbReference>
<evidence type="ECO:0000313" key="9">
    <source>
        <dbReference type="EMBL" id="GAT34760.1"/>
    </source>
</evidence>
<organism evidence="9 10">
    <name type="scientific">Terrimicrobium sacchariphilum</name>
    <dbReference type="NCBI Taxonomy" id="690879"/>
    <lineage>
        <taxon>Bacteria</taxon>
        <taxon>Pseudomonadati</taxon>
        <taxon>Verrucomicrobiota</taxon>
        <taxon>Terrimicrobiia</taxon>
        <taxon>Terrimicrobiales</taxon>
        <taxon>Terrimicrobiaceae</taxon>
        <taxon>Terrimicrobium</taxon>
    </lineage>
</organism>
<dbReference type="Pfam" id="PF00749">
    <property type="entry name" value="tRNA-synt_1c"/>
    <property type="match status" value="1"/>
</dbReference>
<dbReference type="Gene3D" id="3.40.50.620">
    <property type="entry name" value="HUPs"/>
    <property type="match status" value="1"/>
</dbReference>
<keyword evidence="4" id="KW-0862">Zinc</keyword>
<accession>A0A146GBJ5</accession>
<dbReference type="PANTHER" id="PTHR43311:SF1">
    <property type="entry name" value="GLUTAMYL-Q TRNA(ASP) SYNTHETASE"/>
    <property type="match status" value="1"/>
</dbReference>
<sequence length="283" mass="31343">MSGGCTYRGRIAPTPTGYLHVGHAATFRRAAERCEAAGGTMVFRLEDLDPLRCKPEYCDAALEDLRWLGLTWTEGPDVGGPCGPYRQSERRPHFLAAWRALRDGGWIYPCARSRKEVATSALAPHEEEPVFPPGWRVPVAQAREWADPAGTNWRFRVPDGEAVEFVDGHFGQTRRVAGVDFGDFLIWNRDNVPAYELAVVVDDIAMGITEVVRGADLLTSTARQLLLCRALGAPAPGFYHCPLVVDELGRRLAKRTGALALRTLREQGATPQSLWDRLKNGMF</sequence>
<keyword evidence="3 7" id="KW-0547">Nucleotide-binding</keyword>
<protein>
    <submittedName>
        <fullName evidence="9">Glutamyl-tRNA synthetase</fullName>
    </submittedName>
</protein>
<dbReference type="RefSeq" id="WP_075080367.1">
    <property type="nucleotide sequence ID" value="NZ_BDCO01000002.1"/>
</dbReference>
<dbReference type="PRINTS" id="PR00987">
    <property type="entry name" value="TRNASYNTHGLU"/>
</dbReference>
<dbReference type="SUPFAM" id="SSF52374">
    <property type="entry name" value="Nucleotidylyl transferase"/>
    <property type="match status" value="1"/>
</dbReference>
<dbReference type="Proteomes" id="UP000076023">
    <property type="component" value="Unassembled WGS sequence"/>
</dbReference>
<keyword evidence="1 7" id="KW-0436">Ligase</keyword>
<dbReference type="EMBL" id="BDCO01000002">
    <property type="protein sequence ID" value="GAT34760.1"/>
    <property type="molecule type" value="Genomic_DNA"/>
</dbReference>
<dbReference type="InterPro" id="IPR014729">
    <property type="entry name" value="Rossmann-like_a/b/a_fold"/>
</dbReference>
<evidence type="ECO:0000259" key="8">
    <source>
        <dbReference type="Pfam" id="PF00749"/>
    </source>
</evidence>
<keyword evidence="5 7" id="KW-0067">ATP-binding</keyword>
<comment type="caution">
    <text evidence="9">The sequence shown here is derived from an EMBL/GenBank/DDBJ whole genome shotgun (WGS) entry which is preliminary data.</text>
</comment>
<dbReference type="STRING" id="690879.TSACC_23193"/>
<dbReference type="GO" id="GO:0004818">
    <property type="term" value="F:glutamate-tRNA ligase activity"/>
    <property type="evidence" value="ECO:0007669"/>
    <property type="project" value="TreeGrafter"/>
</dbReference>
<dbReference type="OrthoDB" id="9807503at2"/>
<evidence type="ECO:0000256" key="5">
    <source>
        <dbReference type="ARBA" id="ARBA00022840"/>
    </source>
</evidence>
<dbReference type="GO" id="GO:0005524">
    <property type="term" value="F:ATP binding"/>
    <property type="evidence" value="ECO:0007669"/>
    <property type="project" value="UniProtKB-KW"/>
</dbReference>
<keyword evidence="7" id="KW-0648">Protein biosynthesis</keyword>
<evidence type="ECO:0000256" key="1">
    <source>
        <dbReference type="ARBA" id="ARBA00022598"/>
    </source>
</evidence>
<keyword evidence="10" id="KW-1185">Reference proteome</keyword>
<evidence type="ECO:0000256" key="3">
    <source>
        <dbReference type="ARBA" id="ARBA00022741"/>
    </source>
</evidence>
<evidence type="ECO:0000256" key="4">
    <source>
        <dbReference type="ARBA" id="ARBA00022833"/>
    </source>
</evidence>
<dbReference type="InParanoid" id="A0A146GBJ5"/>
<dbReference type="GO" id="GO:0005829">
    <property type="term" value="C:cytosol"/>
    <property type="evidence" value="ECO:0007669"/>
    <property type="project" value="TreeGrafter"/>
</dbReference>
<dbReference type="AlphaFoldDB" id="A0A146GBJ5"/>
<gene>
    <name evidence="9" type="ORF">TSACC_23193</name>
</gene>
<evidence type="ECO:0000256" key="6">
    <source>
        <dbReference type="ARBA" id="ARBA00023146"/>
    </source>
</evidence>
<evidence type="ECO:0000256" key="2">
    <source>
        <dbReference type="ARBA" id="ARBA00022723"/>
    </source>
</evidence>
<proteinExistence type="inferred from homology"/>